<comment type="caution">
    <text evidence="2">The sequence shown here is derived from an EMBL/GenBank/DDBJ whole genome shotgun (WGS) entry which is preliminary data.</text>
</comment>
<feature type="compositionally biased region" description="Low complexity" evidence="1">
    <location>
        <begin position="19"/>
        <end position="30"/>
    </location>
</feature>
<evidence type="ECO:0000256" key="1">
    <source>
        <dbReference type="SAM" id="MobiDB-lite"/>
    </source>
</evidence>
<dbReference type="NCBIfam" id="NF040618">
    <property type="entry name" value="PPA1309_fam"/>
    <property type="match status" value="1"/>
</dbReference>
<evidence type="ECO:0000313" key="3">
    <source>
        <dbReference type="Proteomes" id="UP000521922"/>
    </source>
</evidence>
<dbReference type="RefSeq" id="WP_218886586.1">
    <property type="nucleotide sequence ID" value="NZ_JACCBB010000001.1"/>
</dbReference>
<reference evidence="2 3" key="1">
    <citation type="submission" date="2020-07" db="EMBL/GenBank/DDBJ databases">
        <title>Sequencing the genomes of 1000 actinobacteria strains.</title>
        <authorList>
            <person name="Klenk H.-P."/>
        </authorList>
    </citation>
    <scope>NUCLEOTIDE SEQUENCE [LARGE SCALE GENOMIC DNA]</scope>
    <source>
        <strain evidence="2 3">DSM 7487</strain>
    </source>
</reference>
<proteinExistence type="predicted"/>
<dbReference type="InterPro" id="IPR047681">
    <property type="entry name" value="PPA1309-like"/>
</dbReference>
<protein>
    <submittedName>
        <fullName evidence="2">Uncharacterized protein</fullName>
    </submittedName>
</protein>
<gene>
    <name evidence="2" type="ORF">BJ968_003584</name>
</gene>
<evidence type="ECO:0000313" key="2">
    <source>
        <dbReference type="EMBL" id="NYD24044.1"/>
    </source>
</evidence>
<sequence>MSALGTAWERGERGGGRGAVRATIGTVSPDASPPSVAPPNTSGLWRTVAEIERYVASDGWGAPLRLFALVRTADALDRDPGLALRLPAHVVDEARADADHLTSVEQDGVPEVDDLDELLGQLAWPDGVDGAALVVERILVPPDAEAEVRAATSADDEAGRARALAAHPLAEDVRIAVGVLRDGRHECAVRSRSKDSDGEVATGADLVPGLVSALQATLQD</sequence>
<dbReference type="Proteomes" id="UP000521922">
    <property type="component" value="Unassembled WGS sequence"/>
</dbReference>
<keyword evidence="3" id="KW-1185">Reference proteome</keyword>
<accession>A0A7Y9DP04</accession>
<dbReference type="AlphaFoldDB" id="A0A7Y9DP04"/>
<feature type="region of interest" description="Disordered" evidence="1">
    <location>
        <begin position="1"/>
        <end position="42"/>
    </location>
</feature>
<organism evidence="2 3">
    <name type="scientific">Kineococcus aurantiacus</name>
    <dbReference type="NCBI Taxonomy" id="37633"/>
    <lineage>
        <taxon>Bacteria</taxon>
        <taxon>Bacillati</taxon>
        <taxon>Actinomycetota</taxon>
        <taxon>Actinomycetes</taxon>
        <taxon>Kineosporiales</taxon>
        <taxon>Kineosporiaceae</taxon>
        <taxon>Kineococcus</taxon>
    </lineage>
</organism>
<name>A0A7Y9DP04_9ACTN</name>
<dbReference type="EMBL" id="JACCBB010000001">
    <property type="protein sequence ID" value="NYD24044.1"/>
    <property type="molecule type" value="Genomic_DNA"/>
</dbReference>